<sequence>MEERARRIVAILEAEVKAICADAGLHPESLEGLCDGLERDDECCRMLSAPVRDALLSLLQLRRDMLAIRVHHR</sequence>
<accession>A0A2T4ICN4</accession>
<dbReference type="AlphaFoldDB" id="A0A2T4ICN4"/>
<dbReference type="EMBL" id="PZKC01000012">
    <property type="protein sequence ID" value="PTD95529.1"/>
    <property type="molecule type" value="Genomic_DNA"/>
</dbReference>
<reference evidence="1 2" key="2">
    <citation type="submission" date="2018-04" db="EMBL/GenBank/DDBJ databases">
        <title>Thauera lacus sp. nov., isolated from an saline lake in Inner Mongolia, China.</title>
        <authorList>
            <person name="Liang Q.-Y."/>
        </authorList>
    </citation>
    <scope>NUCLEOTIDE SEQUENCE [LARGE SCALE GENOMIC DNA]</scope>
    <source>
        <strain evidence="1 2">D20</strain>
    </source>
</reference>
<organism evidence="1 2">
    <name type="scientific">Pseudothauera lacus</name>
    <dbReference type="NCBI Taxonomy" id="2136175"/>
    <lineage>
        <taxon>Bacteria</taxon>
        <taxon>Pseudomonadati</taxon>
        <taxon>Pseudomonadota</taxon>
        <taxon>Betaproteobacteria</taxon>
        <taxon>Rhodocyclales</taxon>
        <taxon>Zoogloeaceae</taxon>
        <taxon>Pseudothauera</taxon>
    </lineage>
</organism>
<evidence type="ECO:0000313" key="2">
    <source>
        <dbReference type="Proteomes" id="UP000241193"/>
    </source>
</evidence>
<comment type="caution">
    <text evidence="1">The sequence shown here is derived from an EMBL/GenBank/DDBJ whole genome shotgun (WGS) entry which is preliminary data.</text>
</comment>
<keyword evidence="2" id="KW-1185">Reference proteome</keyword>
<dbReference type="Proteomes" id="UP000241193">
    <property type="component" value="Unassembled WGS sequence"/>
</dbReference>
<gene>
    <name evidence="1" type="ORF">C8261_13820</name>
</gene>
<proteinExistence type="predicted"/>
<protein>
    <submittedName>
        <fullName evidence="1">Uncharacterized protein</fullName>
    </submittedName>
</protein>
<dbReference type="OrthoDB" id="9182779at2"/>
<reference evidence="1 2" key="1">
    <citation type="submission" date="2018-03" db="EMBL/GenBank/DDBJ databases">
        <authorList>
            <person name="Keele B.F."/>
        </authorList>
    </citation>
    <scope>NUCLEOTIDE SEQUENCE [LARGE SCALE GENOMIC DNA]</scope>
    <source>
        <strain evidence="1 2">D20</strain>
    </source>
</reference>
<evidence type="ECO:0000313" key="1">
    <source>
        <dbReference type="EMBL" id="PTD95529.1"/>
    </source>
</evidence>
<dbReference type="RefSeq" id="WP_107494311.1">
    <property type="nucleotide sequence ID" value="NZ_PZKC01000012.1"/>
</dbReference>
<name>A0A2T4ICN4_9RHOO</name>